<evidence type="ECO:0000256" key="9">
    <source>
        <dbReference type="ARBA" id="ARBA00023136"/>
    </source>
</evidence>
<dbReference type="PANTHER" id="PTHR33446">
    <property type="entry name" value="PROTEIN TONB-RELATED"/>
    <property type="match status" value="1"/>
</dbReference>
<dbReference type="InterPro" id="IPR037682">
    <property type="entry name" value="TonB_C"/>
</dbReference>
<organism evidence="12 13">
    <name type="scientific">Hymenobacter lutimineralis</name>
    <dbReference type="NCBI Taxonomy" id="2606448"/>
    <lineage>
        <taxon>Bacteria</taxon>
        <taxon>Pseudomonadati</taxon>
        <taxon>Bacteroidota</taxon>
        <taxon>Cytophagia</taxon>
        <taxon>Cytophagales</taxon>
        <taxon>Hymenobacteraceae</taxon>
        <taxon>Hymenobacter</taxon>
    </lineage>
</organism>
<evidence type="ECO:0000256" key="8">
    <source>
        <dbReference type="ARBA" id="ARBA00022989"/>
    </source>
</evidence>
<feature type="chain" id="PRO_5022713371" evidence="10">
    <location>
        <begin position="21"/>
        <end position="306"/>
    </location>
</feature>
<evidence type="ECO:0000313" key="12">
    <source>
        <dbReference type="EMBL" id="TYZ07571.1"/>
    </source>
</evidence>
<dbReference type="Pfam" id="PF03544">
    <property type="entry name" value="TonB_C"/>
    <property type="match status" value="1"/>
</dbReference>
<gene>
    <name evidence="12" type="ORF">FY528_14500</name>
</gene>
<protein>
    <submittedName>
        <fullName evidence="12">Energy transducer TonB</fullName>
    </submittedName>
</protein>
<dbReference type="InterPro" id="IPR006260">
    <property type="entry name" value="TonB/TolA_C"/>
</dbReference>
<evidence type="ECO:0000256" key="3">
    <source>
        <dbReference type="ARBA" id="ARBA00022448"/>
    </source>
</evidence>
<evidence type="ECO:0000259" key="11">
    <source>
        <dbReference type="PROSITE" id="PS52015"/>
    </source>
</evidence>
<keyword evidence="7" id="KW-0653">Protein transport</keyword>
<keyword evidence="3" id="KW-0813">Transport</keyword>
<keyword evidence="4" id="KW-1003">Cell membrane</keyword>
<dbReference type="EMBL" id="VTHL01000016">
    <property type="protein sequence ID" value="TYZ07571.1"/>
    <property type="molecule type" value="Genomic_DNA"/>
</dbReference>
<reference evidence="12 13" key="1">
    <citation type="submission" date="2019-08" db="EMBL/GenBank/DDBJ databases">
        <authorList>
            <person name="Seo M.-J."/>
        </authorList>
    </citation>
    <scope>NUCLEOTIDE SEQUENCE [LARGE SCALE GENOMIC DNA]</scope>
    <source>
        <strain evidence="12 13">KIGAM108</strain>
    </source>
</reference>
<dbReference type="InterPro" id="IPR051045">
    <property type="entry name" value="TonB-dependent_transducer"/>
</dbReference>
<dbReference type="PANTHER" id="PTHR33446:SF2">
    <property type="entry name" value="PROTEIN TONB"/>
    <property type="match status" value="1"/>
</dbReference>
<comment type="subcellular location">
    <subcellularLocation>
        <location evidence="1">Cell inner membrane</location>
        <topology evidence="1">Single-pass membrane protein</topology>
        <orientation evidence="1">Periplasmic side</orientation>
    </subcellularLocation>
</comment>
<dbReference type="PROSITE" id="PS52015">
    <property type="entry name" value="TONB_CTD"/>
    <property type="match status" value="1"/>
</dbReference>
<evidence type="ECO:0000256" key="7">
    <source>
        <dbReference type="ARBA" id="ARBA00022927"/>
    </source>
</evidence>
<comment type="caution">
    <text evidence="12">The sequence shown here is derived from an EMBL/GenBank/DDBJ whole genome shotgun (WGS) entry which is preliminary data.</text>
</comment>
<dbReference type="GO" id="GO:0031992">
    <property type="term" value="F:energy transducer activity"/>
    <property type="evidence" value="ECO:0007669"/>
    <property type="project" value="TreeGrafter"/>
</dbReference>
<dbReference type="GO" id="GO:0055085">
    <property type="term" value="P:transmembrane transport"/>
    <property type="evidence" value="ECO:0007669"/>
    <property type="project" value="InterPro"/>
</dbReference>
<keyword evidence="13" id="KW-1185">Reference proteome</keyword>
<comment type="similarity">
    <text evidence="2">Belongs to the TonB family.</text>
</comment>
<accession>A0A5D6UV10</accession>
<evidence type="ECO:0000256" key="4">
    <source>
        <dbReference type="ARBA" id="ARBA00022475"/>
    </source>
</evidence>
<dbReference type="GO" id="GO:0015031">
    <property type="term" value="P:protein transport"/>
    <property type="evidence" value="ECO:0007669"/>
    <property type="project" value="UniProtKB-KW"/>
</dbReference>
<evidence type="ECO:0000256" key="10">
    <source>
        <dbReference type="SAM" id="SignalP"/>
    </source>
</evidence>
<dbReference type="Gene3D" id="3.30.1150.10">
    <property type="match status" value="1"/>
</dbReference>
<evidence type="ECO:0000256" key="1">
    <source>
        <dbReference type="ARBA" id="ARBA00004383"/>
    </source>
</evidence>
<dbReference type="RefSeq" id="WP_149071755.1">
    <property type="nucleotide sequence ID" value="NZ_VTHL01000016.1"/>
</dbReference>
<dbReference type="AlphaFoldDB" id="A0A5D6UV10"/>
<keyword evidence="6" id="KW-0812">Transmembrane</keyword>
<sequence length="306" mass="34211">MRFYFLFLGLLISYSTLAQSADTTRRRVGYQETMPVFPGGPKALFKLVTDSLRYPPTALRDGIQGKVLLAFVVDSTGHVTNITIKQGLRPDLDAEALRAAQRLQAVQWQPGTQNRRPVNVFFTVPVTFSIDNISAGMPADSLDLFPGPALVLPSRSWSTNQGEIPAGKGVIYGHCLQRLGFSSGGLPQYVRLLNLTTGKFYRISVKPIVRTRPENEFCVALPPGRYVLQWYEYSYGTEALRKAARGALTDRRYSFTLQPGQLQYVGKWDFAQPNAPRFLSEKAVLDARLGTEDQKLYQEAFTTIPH</sequence>
<dbReference type="Proteomes" id="UP000322791">
    <property type="component" value="Unassembled WGS sequence"/>
</dbReference>
<dbReference type="SUPFAM" id="SSF74653">
    <property type="entry name" value="TolA/TonB C-terminal domain"/>
    <property type="match status" value="1"/>
</dbReference>
<evidence type="ECO:0000256" key="2">
    <source>
        <dbReference type="ARBA" id="ARBA00006555"/>
    </source>
</evidence>
<feature type="domain" description="TonB C-terminal" evidence="11">
    <location>
        <begin position="39"/>
        <end position="137"/>
    </location>
</feature>
<keyword evidence="5" id="KW-0997">Cell inner membrane</keyword>
<keyword evidence="10" id="KW-0732">Signal</keyword>
<evidence type="ECO:0000256" key="6">
    <source>
        <dbReference type="ARBA" id="ARBA00022692"/>
    </source>
</evidence>
<evidence type="ECO:0000313" key="13">
    <source>
        <dbReference type="Proteomes" id="UP000322791"/>
    </source>
</evidence>
<dbReference type="NCBIfam" id="TIGR01352">
    <property type="entry name" value="tonB_Cterm"/>
    <property type="match status" value="1"/>
</dbReference>
<evidence type="ECO:0000256" key="5">
    <source>
        <dbReference type="ARBA" id="ARBA00022519"/>
    </source>
</evidence>
<name>A0A5D6UV10_9BACT</name>
<keyword evidence="9" id="KW-0472">Membrane</keyword>
<keyword evidence="8" id="KW-1133">Transmembrane helix</keyword>
<proteinExistence type="inferred from homology"/>
<feature type="signal peptide" evidence="10">
    <location>
        <begin position="1"/>
        <end position="20"/>
    </location>
</feature>
<dbReference type="GO" id="GO:0098797">
    <property type="term" value="C:plasma membrane protein complex"/>
    <property type="evidence" value="ECO:0007669"/>
    <property type="project" value="TreeGrafter"/>
</dbReference>